<protein>
    <submittedName>
        <fullName evidence="2">Twitching motility protein PilT</fullName>
    </submittedName>
</protein>
<reference evidence="2 3" key="1">
    <citation type="journal article" date="2016" name="Front. Microbiol.">
        <title>Single-Cell (Meta-)Genomics of a Dimorphic Candidatus Thiomargarita nelsonii Reveals Genomic Plasticity.</title>
        <authorList>
            <person name="Flood B.E."/>
            <person name="Fliss P."/>
            <person name="Jones D.S."/>
            <person name="Dick G.J."/>
            <person name="Jain S."/>
            <person name="Kaster A.K."/>
            <person name="Winkel M."/>
            <person name="Mussmann M."/>
            <person name="Bailey J."/>
        </authorList>
    </citation>
    <scope>NUCLEOTIDE SEQUENCE [LARGE SCALE GENOMIC DNA]</scope>
    <source>
        <strain evidence="2">Hydrate Ridge</strain>
    </source>
</reference>
<dbReference type="AlphaFoldDB" id="A0A0A6S230"/>
<accession>A0A0A6S230</accession>
<organism evidence="2 3">
    <name type="scientific">Candidatus Thiomargarita nelsonii</name>
    <dbReference type="NCBI Taxonomy" id="1003181"/>
    <lineage>
        <taxon>Bacteria</taxon>
        <taxon>Pseudomonadati</taxon>
        <taxon>Pseudomonadota</taxon>
        <taxon>Gammaproteobacteria</taxon>
        <taxon>Thiotrichales</taxon>
        <taxon>Thiotrichaceae</taxon>
        <taxon>Thiomargarita</taxon>
    </lineage>
</organism>
<dbReference type="InterPro" id="IPR029060">
    <property type="entry name" value="PIN-like_dom_sf"/>
</dbReference>
<dbReference type="InterPro" id="IPR002716">
    <property type="entry name" value="PIN_dom"/>
</dbReference>
<feature type="domain" description="PIN" evidence="1">
    <location>
        <begin position="4"/>
        <end position="115"/>
    </location>
</feature>
<evidence type="ECO:0000313" key="2">
    <source>
        <dbReference type="EMBL" id="KHD05593.1"/>
    </source>
</evidence>
<sequence>MSEILLDASALLALVQNETGAEHVTAEINHAAISTINLAEVVTKLFEGGMSKEAIQKTLTPLNLTIVPFDEEMACEAGRLRLLTREIGLSLGDRACLATARLRKIPVLTADRVWLKANIGVDIRCIR</sequence>
<name>A0A0A6S230_9GAMM</name>
<evidence type="ECO:0000259" key="1">
    <source>
        <dbReference type="Pfam" id="PF01850"/>
    </source>
</evidence>
<proteinExistence type="predicted"/>
<comment type="caution">
    <text evidence="2">The sequence shown here is derived from an EMBL/GenBank/DDBJ whole genome shotgun (WGS) entry which is preliminary data.</text>
</comment>
<dbReference type="Gene3D" id="3.40.50.1010">
    <property type="entry name" value="5'-nuclease"/>
    <property type="match status" value="1"/>
</dbReference>
<gene>
    <name evidence="2" type="ORF">PN36_07045</name>
</gene>
<dbReference type="SUPFAM" id="SSF88723">
    <property type="entry name" value="PIN domain-like"/>
    <property type="match status" value="1"/>
</dbReference>
<evidence type="ECO:0000313" key="3">
    <source>
        <dbReference type="Proteomes" id="UP000030428"/>
    </source>
</evidence>
<keyword evidence="3" id="KW-1185">Reference proteome</keyword>
<dbReference type="CDD" id="cd18682">
    <property type="entry name" value="PIN_VapC-like"/>
    <property type="match status" value="1"/>
</dbReference>
<dbReference type="EMBL" id="JSZA02000020">
    <property type="protein sequence ID" value="KHD05593.1"/>
    <property type="molecule type" value="Genomic_DNA"/>
</dbReference>
<dbReference type="Pfam" id="PF01850">
    <property type="entry name" value="PIN"/>
    <property type="match status" value="1"/>
</dbReference>
<dbReference type="Proteomes" id="UP000030428">
    <property type="component" value="Unassembled WGS sequence"/>
</dbReference>